<keyword evidence="4" id="KW-1185">Reference proteome</keyword>
<organism evidence="3 4">
    <name type="scientific">Sphenostylis stenocarpa</name>
    <dbReference type="NCBI Taxonomy" id="92480"/>
    <lineage>
        <taxon>Eukaryota</taxon>
        <taxon>Viridiplantae</taxon>
        <taxon>Streptophyta</taxon>
        <taxon>Embryophyta</taxon>
        <taxon>Tracheophyta</taxon>
        <taxon>Spermatophyta</taxon>
        <taxon>Magnoliopsida</taxon>
        <taxon>eudicotyledons</taxon>
        <taxon>Gunneridae</taxon>
        <taxon>Pentapetalae</taxon>
        <taxon>rosids</taxon>
        <taxon>fabids</taxon>
        <taxon>Fabales</taxon>
        <taxon>Fabaceae</taxon>
        <taxon>Papilionoideae</taxon>
        <taxon>50 kb inversion clade</taxon>
        <taxon>NPAAA clade</taxon>
        <taxon>indigoferoid/millettioid clade</taxon>
        <taxon>Phaseoleae</taxon>
        <taxon>Sphenostylis</taxon>
    </lineage>
</organism>
<keyword evidence="1" id="KW-0175">Coiled coil</keyword>
<gene>
    <name evidence="3" type="ORF">AYBTSS11_LOCUS21997</name>
</gene>
<feature type="coiled-coil region" evidence="1">
    <location>
        <begin position="69"/>
        <end position="96"/>
    </location>
</feature>
<reference evidence="3" key="1">
    <citation type="submission" date="2023-10" db="EMBL/GenBank/DDBJ databases">
        <authorList>
            <person name="Domelevo Entfellner J.-B."/>
        </authorList>
    </citation>
    <scope>NUCLEOTIDE SEQUENCE</scope>
</reference>
<evidence type="ECO:0000256" key="2">
    <source>
        <dbReference type="SAM" id="MobiDB-lite"/>
    </source>
</evidence>
<dbReference type="Proteomes" id="UP001189624">
    <property type="component" value="Chromosome 7"/>
</dbReference>
<name>A0AA86SPH2_9FABA</name>
<sequence length="191" mass="20714">MVTFLPLKIIPSSTAASSPRCFGPSFVIDACSLSPISGPRCSLGPLPISNTLVMLHAEKQRGDEYERKYIEAQGSKEELSKKLAETEKRVYQLQDSLNRMISSMSSQVAELKTILSTSSRLSSTFRPIARVDVASSNSDTSSSDSDFTLRAPVSNPEPQESNSFQLVVQDVTAGDGSGTESGKEDSFDDFF</sequence>
<accession>A0AA86SPH2</accession>
<dbReference type="EMBL" id="OY731404">
    <property type="protein sequence ID" value="CAJ1968964.1"/>
    <property type="molecule type" value="Genomic_DNA"/>
</dbReference>
<dbReference type="AlphaFoldDB" id="A0AA86SPH2"/>
<evidence type="ECO:0000256" key="1">
    <source>
        <dbReference type="SAM" id="Coils"/>
    </source>
</evidence>
<proteinExistence type="predicted"/>
<feature type="compositionally biased region" description="Polar residues" evidence="2">
    <location>
        <begin position="156"/>
        <end position="166"/>
    </location>
</feature>
<feature type="region of interest" description="Disordered" evidence="2">
    <location>
        <begin position="134"/>
        <end position="191"/>
    </location>
</feature>
<evidence type="ECO:0000313" key="3">
    <source>
        <dbReference type="EMBL" id="CAJ1968964.1"/>
    </source>
</evidence>
<dbReference type="Gramene" id="rna-AYBTSS11_LOCUS21997">
    <property type="protein sequence ID" value="CAJ1968964.1"/>
    <property type="gene ID" value="gene-AYBTSS11_LOCUS21997"/>
</dbReference>
<evidence type="ECO:0000313" key="4">
    <source>
        <dbReference type="Proteomes" id="UP001189624"/>
    </source>
</evidence>
<protein>
    <submittedName>
        <fullName evidence="3">Uncharacterized protein</fullName>
    </submittedName>
</protein>
<feature type="compositionally biased region" description="Low complexity" evidence="2">
    <location>
        <begin position="135"/>
        <end position="146"/>
    </location>
</feature>